<evidence type="ECO:0000313" key="4">
    <source>
        <dbReference type="EMBL" id="KAJ8382065.1"/>
    </source>
</evidence>
<dbReference type="GO" id="GO:0016020">
    <property type="term" value="C:membrane"/>
    <property type="evidence" value="ECO:0007669"/>
    <property type="project" value="GOC"/>
</dbReference>
<dbReference type="PANTHER" id="PTHR10353:SF291">
    <property type="entry name" value="CYTOSOLIC BETA-GLUCOSIDASE"/>
    <property type="match status" value="1"/>
</dbReference>
<sequence length="501" mass="55487">MSIGGRENVFPYDFAWGAATSAYQIEGGWNTDDKGPSIWDTFSHRKGKVFEDQNGDVACNSYKLWGEDLCCIKQLGLTHYRLSLSWSRLLPDGTTRCINHKGVNFYNKVINDLLASNVTPMVTLYHFDLPQALQDQGGWIWAGIADVFEAYAMFCFRNFGDRVKLWLTLNEPYVCAKLGHENSLFAPGLGDPGVSVYLAGHNMLRAHAKAWHTYDALFRPEQEGFVSLALNSDWAEPLDPGSPRDVAATERYMAFTLGWFASPVFMTGDYPATMRSRIEARSLAQGFPNSRLPVFTEGEPGVLGTADFFALNYYTSRRVRAESSPSGTPSFKGDQEAEGVVDPSWPVCGVPWLAVVPDGLRKLLKYIKATCQEPAIYITENGFAQVGTVDLEDSQRCQFYQDTLLEVSKEPIYSTQWCEGGVYCYVTNKDEAQTTKTGPQVMSLFQKPGDSPMGCWTGEMPGIGLLSGQAVTQLVGRYTTPPGTPIVCLLVSELPVTWSLV</sequence>
<dbReference type="AlphaFoldDB" id="A0A9Q1JER3"/>
<dbReference type="Proteomes" id="UP001152622">
    <property type="component" value="Chromosome 1"/>
</dbReference>
<dbReference type="Gene3D" id="3.20.20.80">
    <property type="entry name" value="Glycosidases"/>
    <property type="match status" value="1"/>
</dbReference>
<dbReference type="GO" id="GO:0004565">
    <property type="term" value="F:beta-galactosidase activity"/>
    <property type="evidence" value="ECO:0007669"/>
    <property type="project" value="TreeGrafter"/>
</dbReference>
<dbReference type="InterPro" id="IPR001360">
    <property type="entry name" value="Glyco_hydro_1"/>
</dbReference>
<dbReference type="SUPFAM" id="SSF51445">
    <property type="entry name" value="(Trans)glycosidases"/>
    <property type="match status" value="1"/>
</dbReference>
<accession>A0A9Q1JER3</accession>
<keyword evidence="5" id="KW-1185">Reference proteome</keyword>
<organism evidence="4 5">
    <name type="scientific">Synaphobranchus kaupii</name>
    <name type="common">Kaup's arrowtooth eel</name>
    <dbReference type="NCBI Taxonomy" id="118154"/>
    <lineage>
        <taxon>Eukaryota</taxon>
        <taxon>Metazoa</taxon>
        <taxon>Chordata</taxon>
        <taxon>Craniata</taxon>
        <taxon>Vertebrata</taxon>
        <taxon>Euteleostomi</taxon>
        <taxon>Actinopterygii</taxon>
        <taxon>Neopterygii</taxon>
        <taxon>Teleostei</taxon>
        <taxon>Anguilliformes</taxon>
        <taxon>Synaphobranchidae</taxon>
        <taxon>Synaphobranchus</taxon>
    </lineage>
</organism>
<dbReference type="InterPro" id="IPR017853">
    <property type="entry name" value="GH"/>
</dbReference>
<name>A0A9Q1JER3_SYNKA</name>
<dbReference type="GO" id="GO:0005975">
    <property type="term" value="P:carbohydrate metabolic process"/>
    <property type="evidence" value="ECO:0007669"/>
    <property type="project" value="InterPro"/>
</dbReference>
<reference evidence="4" key="1">
    <citation type="journal article" date="2023" name="Science">
        <title>Genome structures resolve the early diversification of teleost fishes.</title>
        <authorList>
            <person name="Parey E."/>
            <person name="Louis A."/>
            <person name="Montfort J."/>
            <person name="Bouchez O."/>
            <person name="Roques C."/>
            <person name="Iampietro C."/>
            <person name="Lluch J."/>
            <person name="Castinel A."/>
            <person name="Donnadieu C."/>
            <person name="Desvignes T."/>
            <person name="Floi Bucao C."/>
            <person name="Jouanno E."/>
            <person name="Wen M."/>
            <person name="Mejri S."/>
            <person name="Dirks R."/>
            <person name="Jansen H."/>
            <person name="Henkel C."/>
            <person name="Chen W.J."/>
            <person name="Zahm M."/>
            <person name="Cabau C."/>
            <person name="Klopp C."/>
            <person name="Thompson A.W."/>
            <person name="Robinson-Rechavi M."/>
            <person name="Braasch I."/>
            <person name="Lecointre G."/>
            <person name="Bobe J."/>
            <person name="Postlethwait J.H."/>
            <person name="Berthelot C."/>
            <person name="Roest Crollius H."/>
            <person name="Guiguen Y."/>
        </authorList>
    </citation>
    <scope>NUCLEOTIDE SEQUENCE</scope>
    <source>
        <strain evidence="4">WJC10195</strain>
    </source>
</reference>
<keyword evidence="3" id="KW-0378">Hydrolase</keyword>
<gene>
    <name evidence="4" type="ORF">SKAU_G00028430</name>
</gene>
<dbReference type="PRINTS" id="PR00131">
    <property type="entry name" value="GLHYDRLASE1"/>
</dbReference>
<evidence type="ECO:0000256" key="3">
    <source>
        <dbReference type="RuleBase" id="RU004468"/>
    </source>
</evidence>
<dbReference type="PROSITE" id="PS00653">
    <property type="entry name" value="GLYCOSYL_HYDROL_F1_2"/>
    <property type="match status" value="1"/>
</dbReference>
<dbReference type="PROSITE" id="PS00572">
    <property type="entry name" value="GLYCOSYL_HYDROL_F1_1"/>
    <property type="match status" value="1"/>
</dbReference>
<dbReference type="OrthoDB" id="65569at2759"/>
<dbReference type="GO" id="GO:0017042">
    <property type="term" value="F:glycosylceramidase activity"/>
    <property type="evidence" value="ECO:0007669"/>
    <property type="project" value="TreeGrafter"/>
</dbReference>
<evidence type="ECO:0000256" key="1">
    <source>
        <dbReference type="PROSITE-ProRule" id="PRU10055"/>
    </source>
</evidence>
<protein>
    <recommendedName>
        <fullName evidence="6">Glucosidase, beta, acid 3 (gene/pseudogene)</fullName>
    </recommendedName>
</protein>
<keyword evidence="3" id="KW-0326">Glycosidase</keyword>
<dbReference type="GO" id="GO:0005829">
    <property type="term" value="C:cytosol"/>
    <property type="evidence" value="ECO:0007669"/>
    <property type="project" value="TreeGrafter"/>
</dbReference>
<evidence type="ECO:0000256" key="2">
    <source>
        <dbReference type="RuleBase" id="RU003690"/>
    </source>
</evidence>
<dbReference type="EMBL" id="JAINUF010000001">
    <property type="protein sequence ID" value="KAJ8382065.1"/>
    <property type="molecule type" value="Genomic_DNA"/>
</dbReference>
<dbReference type="GO" id="GO:0046477">
    <property type="term" value="P:glycosylceramide catabolic process"/>
    <property type="evidence" value="ECO:0007669"/>
    <property type="project" value="TreeGrafter"/>
</dbReference>
<dbReference type="InterPro" id="IPR018120">
    <property type="entry name" value="Glyco_hydro_1_AS"/>
</dbReference>
<dbReference type="PANTHER" id="PTHR10353">
    <property type="entry name" value="GLYCOSYL HYDROLASE"/>
    <property type="match status" value="1"/>
</dbReference>
<dbReference type="InterPro" id="IPR033132">
    <property type="entry name" value="GH_1_N_CS"/>
</dbReference>
<dbReference type="Pfam" id="PF00232">
    <property type="entry name" value="Glyco_hydro_1"/>
    <property type="match status" value="1"/>
</dbReference>
<feature type="active site" description="Nucleophile" evidence="1">
    <location>
        <position position="380"/>
    </location>
</feature>
<comment type="similarity">
    <text evidence="2">Belongs to the glycosyl hydrolase 1 family.</text>
</comment>
<proteinExistence type="inferred from homology"/>
<dbReference type="FunFam" id="3.20.20.80:FF:000324">
    <property type="entry name" value="Glucosidase, beta, acid 3 (gene/pseudogene)"/>
    <property type="match status" value="1"/>
</dbReference>
<evidence type="ECO:0000313" key="5">
    <source>
        <dbReference type="Proteomes" id="UP001152622"/>
    </source>
</evidence>
<comment type="caution">
    <text evidence="4">The sequence shown here is derived from an EMBL/GenBank/DDBJ whole genome shotgun (WGS) entry which is preliminary data.</text>
</comment>
<evidence type="ECO:0008006" key="6">
    <source>
        <dbReference type="Google" id="ProtNLM"/>
    </source>
</evidence>